<dbReference type="Pfam" id="PF00929">
    <property type="entry name" value="RNase_T"/>
    <property type="match status" value="1"/>
</dbReference>
<comment type="caution">
    <text evidence="5">The sequence shown here is derived from an EMBL/GenBank/DDBJ whole genome shotgun (WGS) entry which is preliminary data.</text>
</comment>
<evidence type="ECO:0000256" key="3">
    <source>
        <dbReference type="ARBA" id="ARBA00022839"/>
    </source>
</evidence>
<dbReference type="GO" id="GO:0003676">
    <property type="term" value="F:nucleic acid binding"/>
    <property type="evidence" value="ECO:0007669"/>
    <property type="project" value="InterPro"/>
</dbReference>
<feature type="domain" description="Exonuclease" evidence="4">
    <location>
        <begin position="6"/>
        <end position="203"/>
    </location>
</feature>
<dbReference type="PANTHER" id="PTHR30231:SF4">
    <property type="entry name" value="PROTEIN NEN2"/>
    <property type="match status" value="1"/>
</dbReference>
<reference evidence="5 6" key="1">
    <citation type="submission" date="2019-12" db="EMBL/GenBank/DDBJ databases">
        <title>Draft genome sequence of Pseudomonas otitidis recovered from a chicken carcass.</title>
        <authorList>
            <person name="Vieira T.R."/>
            <person name="Oliviera E.F.C."/>
            <person name="Silva N.M.V."/>
            <person name="Sambrano G.E."/>
            <person name="Cibulski S.P."/>
            <person name="Cardoso M.R.I."/>
        </authorList>
    </citation>
    <scope>NUCLEOTIDE SEQUENCE [LARGE SCALE GENOMIC DNA]</scope>
    <source>
        <strain evidence="5 6">25_K</strain>
    </source>
</reference>
<organism evidence="5 6">
    <name type="scientific">Metapseudomonas otitidis</name>
    <dbReference type="NCBI Taxonomy" id="319939"/>
    <lineage>
        <taxon>Bacteria</taxon>
        <taxon>Pseudomonadati</taxon>
        <taxon>Pseudomonadota</taxon>
        <taxon>Gammaproteobacteria</taxon>
        <taxon>Pseudomonadales</taxon>
        <taxon>Pseudomonadaceae</taxon>
        <taxon>Metapseudomonas</taxon>
    </lineage>
</organism>
<evidence type="ECO:0000313" key="6">
    <source>
        <dbReference type="Proteomes" id="UP000461288"/>
    </source>
</evidence>
<evidence type="ECO:0000256" key="2">
    <source>
        <dbReference type="ARBA" id="ARBA00022801"/>
    </source>
</evidence>
<dbReference type="AlphaFoldDB" id="A0A7X3H9X0"/>
<evidence type="ECO:0000313" key="5">
    <source>
        <dbReference type="EMBL" id="MWK56941.1"/>
    </source>
</evidence>
<sequence length="216" mass="23861">MTALKLLYTFDTETTGFPDWKSPSEAPHQPHLVDIAARLYTPEGGLVDSFEALIRPDGWVIPDAAANVHGITTERAMDEGIPEADALEQFLTFHLRAQMRVAHNLSFDDRILRIALKRFQGDEAADSFANGPSYCTMRNSTDIVRIPPTPAMRAAKRFHFKSPSLGEAYKHFFQEEMTGAHRAMADATACARVYFALQGVTLDAPQAEAPAQPVEA</sequence>
<dbReference type="SMART" id="SM00479">
    <property type="entry name" value="EXOIII"/>
    <property type="match status" value="1"/>
</dbReference>
<keyword evidence="3 5" id="KW-0269">Exonuclease</keyword>
<keyword evidence="2" id="KW-0378">Hydrolase</keyword>
<keyword evidence="1" id="KW-0540">Nuclease</keyword>
<proteinExistence type="predicted"/>
<dbReference type="EMBL" id="WTFN01000027">
    <property type="protein sequence ID" value="MWK56941.1"/>
    <property type="molecule type" value="Genomic_DNA"/>
</dbReference>
<dbReference type="RefSeq" id="WP_160481056.1">
    <property type="nucleotide sequence ID" value="NZ_WTFN01000027.1"/>
</dbReference>
<dbReference type="SUPFAM" id="SSF53098">
    <property type="entry name" value="Ribonuclease H-like"/>
    <property type="match status" value="1"/>
</dbReference>
<dbReference type="GO" id="GO:0006259">
    <property type="term" value="P:DNA metabolic process"/>
    <property type="evidence" value="ECO:0007669"/>
    <property type="project" value="UniProtKB-ARBA"/>
</dbReference>
<dbReference type="InterPro" id="IPR036397">
    <property type="entry name" value="RNaseH_sf"/>
</dbReference>
<name>A0A7X3H9X0_9GAMM</name>
<dbReference type="InterPro" id="IPR013520">
    <property type="entry name" value="Ribonucl_H"/>
</dbReference>
<dbReference type="CDD" id="cd06127">
    <property type="entry name" value="DEDDh"/>
    <property type="match status" value="1"/>
</dbReference>
<dbReference type="InterPro" id="IPR012337">
    <property type="entry name" value="RNaseH-like_sf"/>
</dbReference>
<gene>
    <name evidence="5" type="ORF">GO594_13220</name>
</gene>
<dbReference type="PANTHER" id="PTHR30231">
    <property type="entry name" value="DNA POLYMERASE III SUBUNIT EPSILON"/>
    <property type="match status" value="1"/>
</dbReference>
<evidence type="ECO:0000256" key="1">
    <source>
        <dbReference type="ARBA" id="ARBA00022722"/>
    </source>
</evidence>
<protein>
    <submittedName>
        <fullName evidence="5">3'-5' exonuclease</fullName>
    </submittedName>
</protein>
<dbReference type="Gene3D" id="3.30.420.10">
    <property type="entry name" value="Ribonuclease H-like superfamily/Ribonuclease H"/>
    <property type="match status" value="1"/>
</dbReference>
<accession>A0A7X3H9X0</accession>
<evidence type="ECO:0000259" key="4">
    <source>
        <dbReference type="SMART" id="SM00479"/>
    </source>
</evidence>
<dbReference type="GO" id="GO:0008408">
    <property type="term" value="F:3'-5' exonuclease activity"/>
    <property type="evidence" value="ECO:0007669"/>
    <property type="project" value="TreeGrafter"/>
</dbReference>
<dbReference type="Proteomes" id="UP000461288">
    <property type="component" value="Unassembled WGS sequence"/>
</dbReference>